<proteinExistence type="predicted"/>
<dbReference type="Pfam" id="PF13540">
    <property type="entry name" value="RCC1_2"/>
    <property type="match status" value="5"/>
</dbReference>
<evidence type="ECO:0000313" key="9">
    <source>
        <dbReference type="Proteomes" id="UP000186817"/>
    </source>
</evidence>
<accession>A0A1Q9ENX1</accession>
<dbReference type="GO" id="GO:0016020">
    <property type="term" value="C:membrane"/>
    <property type="evidence" value="ECO:0007669"/>
    <property type="project" value="UniProtKB-SubCell"/>
</dbReference>
<feature type="repeat" description="RCC1" evidence="5">
    <location>
        <begin position="180"/>
        <end position="218"/>
    </location>
</feature>
<protein>
    <submittedName>
        <fullName evidence="8">Ultraviolet-B receptor UVR8</fullName>
    </submittedName>
</protein>
<keyword evidence="4 7" id="KW-0472">Membrane</keyword>
<dbReference type="PANTHER" id="PTHR45982:SF1">
    <property type="entry name" value="REGULATOR OF CHROMOSOME CONDENSATION"/>
    <property type="match status" value="1"/>
</dbReference>
<feature type="compositionally biased region" description="Pro residues" evidence="6">
    <location>
        <begin position="337"/>
        <end position="349"/>
    </location>
</feature>
<feature type="transmembrane region" description="Helical" evidence="7">
    <location>
        <begin position="548"/>
        <end position="567"/>
    </location>
</feature>
<dbReference type="OrthoDB" id="437808at2759"/>
<dbReference type="Gene3D" id="2.130.10.30">
    <property type="entry name" value="Regulator of chromosome condensation 1/beta-lactamase-inhibitor protein II"/>
    <property type="match status" value="2"/>
</dbReference>
<feature type="region of interest" description="Disordered" evidence="6">
    <location>
        <begin position="574"/>
        <end position="595"/>
    </location>
</feature>
<dbReference type="EMBL" id="LSRX01000103">
    <property type="protein sequence ID" value="OLQ09087.1"/>
    <property type="molecule type" value="Genomic_DNA"/>
</dbReference>
<evidence type="ECO:0000256" key="2">
    <source>
        <dbReference type="ARBA" id="ARBA00022692"/>
    </source>
</evidence>
<reference evidence="8 9" key="1">
    <citation type="submission" date="2016-02" db="EMBL/GenBank/DDBJ databases">
        <title>Genome analysis of coral dinoflagellate symbionts highlights evolutionary adaptations to a symbiotic lifestyle.</title>
        <authorList>
            <person name="Aranda M."/>
            <person name="Li Y."/>
            <person name="Liew Y.J."/>
            <person name="Baumgarten S."/>
            <person name="Simakov O."/>
            <person name="Wilson M."/>
            <person name="Piel J."/>
            <person name="Ashoor H."/>
            <person name="Bougouffa S."/>
            <person name="Bajic V.B."/>
            <person name="Ryu T."/>
            <person name="Ravasi T."/>
            <person name="Bayer T."/>
            <person name="Micklem G."/>
            <person name="Kim H."/>
            <person name="Bhak J."/>
            <person name="Lajeunesse T.C."/>
            <person name="Voolstra C.R."/>
        </authorList>
    </citation>
    <scope>NUCLEOTIDE SEQUENCE [LARGE SCALE GENOMIC DNA]</scope>
    <source>
        <strain evidence="8 9">CCMP2467</strain>
    </source>
</reference>
<keyword evidence="3 7" id="KW-1133">Transmembrane helix</keyword>
<dbReference type="Pfam" id="PF03208">
    <property type="entry name" value="PRA1"/>
    <property type="match status" value="1"/>
</dbReference>
<evidence type="ECO:0000256" key="7">
    <source>
        <dbReference type="SAM" id="Phobius"/>
    </source>
</evidence>
<evidence type="ECO:0000256" key="3">
    <source>
        <dbReference type="ARBA" id="ARBA00022989"/>
    </source>
</evidence>
<name>A0A1Q9ENX1_SYMMI</name>
<dbReference type="InterPro" id="IPR004895">
    <property type="entry name" value="Prenylated_rab_accept_PRA1"/>
</dbReference>
<keyword evidence="2 7" id="KW-0812">Transmembrane</keyword>
<dbReference type="SUPFAM" id="SSF50985">
    <property type="entry name" value="RCC1/BLIP-II"/>
    <property type="match status" value="1"/>
</dbReference>
<keyword evidence="9" id="KW-1185">Reference proteome</keyword>
<feature type="region of interest" description="Disordered" evidence="6">
    <location>
        <begin position="308"/>
        <end position="379"/>
    </location>
</feature>
<feature type="compositionally biased region" description="Low complexity" evidence="6">
    <location>
        <begin position="350"/>
        <end position="379"/>
    </location>
</feature>
<comment type="subcellular location">
    <subcellularLocation>
        <location evidence="1">Membrane</location>
        <topology evidence="1">Multi-pass membrane protein</topology>
    </subcellularLocation>
</comment>
<feature type="repeat" description="RCC1" evidence="5">
    <location>
        <begin position="102"/>
        <end position="140"/>
    </location>
</feature>
<organism evidence="8 9">
    <name type="scientific">Symbiodinium microadriaticum</name>
    <name type="common">Dinoflagellate</name>
    <name type="synonym">Zooxanthella microadriatica</name>
    <dbReference type="NCBI Taxonomy" id="2951"/>
    <lineage>
        <taxon>Eukaryota</taxon>
        <taxon>Sar</taxon>
        <taxon>Alveolata</taxon>
        <taxon>Dinophyceae</taxon>
        <taxon>Suessiales</taxon>
        <taxon>Symbiodiniaceae</taxon>
        <taxon>Symbiodinium</taxon>
    </lineage>
</organism>
<evidence type="ECO:0000256" key="1">
    <source>
        <dbReference type="ARBA" id="ARBA00004141"/>
    </source>
</evidence>
<keyword evidence="8" id="KW-0675">Receptor</keyword>
<evidence type="ECO:0000313" key="8">
    <source>
        <dbReference type="EMBL" id="OLQ09087.1"/>
    </source>
</evidence>
<dbReference type="PROSITE" id="PS50012">
    <property type="entry name" value="RCC1_3"/>
    <property type="match status" value="4"/>
</dbReference>
<dbReference type="PANTHER" id="PTHR45982">
    <property type="entry name" value="REGULATOR OF CHROMOSOME CONDENSATION"/>
    <property type="match status" value="1"/>
</dbReference>
<feature type="repeat" description="RCC1" evidence="5">
    <location>
        <begin position="141"/>
        <end position="179"/>
    </location>
</feature>
<dbReference type="GO" id="GO:0005085">
    <property type="term" value="F:guanyl-nucleotide exchange factor activity"/>
    <property type="evidence" value="ECO:0007669"/>
    <property type="project" value="TreeGrafter"/>
</dbReference>
<evidence type="ECO:0000256" key="4">
    <source>
        <dbReference type="ARBA" id="ARBA00023136"/>
    </source>
</evidence>
<dbReference type="Proteomes" id="UP000186817">
    <property type="component" value="Unassembled WGS sequence"/>
</dbReference>
<evidence type="ECO:0000256" key="6">
    <source>
        <dbReference type="SAM" id="MobiDB-lite"/>
    </source>
</evidence>
<sequence length="595" mass="63515">MFVPGYKSADSINNRPIRAESPDSQLVRFGLYTSNQQDVPMDSRTIMAISAGGFHTCALKFDGQSVCFGHNHNGQCDVPTDLGAVVAVSAGTQHTCAVRSDGQLVCLGYNFFGQCDAPTDLRAVVAVSAGDQHTCAVRSDGQLVCFGQNRLGQCDVPTNLGAVVAVSAGDRHTCAVKSDGQLVCFGRNTFGQCDVPTDLGAVVTVSAGAYHTCAVRSDQQLVCFGFNGYGQCDVPTDLGAVVAVSTGWGWFNPTTPCGVCSKLKTLPVGVSIGSLALQLFSMMAGNAMEDLLGPPSTGQQYSHQQYIPGTEYYTPPSAPDPGKTVDLSGHSAASYSTPPPGPSFRPPSGPSSSSSTGFGSRDRGPSSLEGGSGPTLSLSSLNPQAIMQQLTSRPLTEVVTEQGRNLMQIPRYMARAYTAAARRYLRPWNEFARLNPSRILEGVRQASRRGEIQIYFQRNVIANARHFCPNYAFLFLAMLFMFVCTSPMLLMMLAGVGGGWSHAMRSEQFRNRPWTLAIGGVQVPLGSNMKMLIMALPTLLFLHLFMGPVLWSAALCSGGVSLAHAALRDRDDVDKLDDADDRDGPKDASVSYPDV</sequence>
<dbReference type="GO" id="GO:0005737">
    <property type="term" value="C:cytoplasm"/>
    <property type="evidence" value="ECO:0007669"/>
    <property type="project" value="TreeGrafter"/>
</dbReference>
<comment type="caution">
    <text evidence="8">The sequence shown here is derived from an EMBL/GenBank/DDBJ whole genome shotgun (WGS) entry which is preliminary data.</text>
</comment>
<dbReference type="InterPro" id="IPR000408">
    <property type="entry name" value="Reg_chr_condens"/>
</dbReference>
<evidence type="ECO:0000256" key="5">
    <source>
        <dbReference type="PROSITE-ProRule" id="PRU00235"/>
    </source>
</evidence>
<dbReference type="InterPro" id="IPR009091">
    <property type="entry name" value="RCC1/BLIP-II"/>
</dbReference>
<gene>
    <name evidence="8" type="primary">UVR8</name>
    <name evidence="8" type="ORF">AK812_SmicGene7252</name>
</gene>
<dbReference type="InterPro" id="IPR051553">
    <property type="entry name" value="Ran_GTPase-activating"/>
</dbReference>
<feature type="repeat" description="RCC1" evidence="5">
    <location>
        <begin position="63"/>
        <end position="101"/>
    </location>
</feature>
<feature type="transmembrane region" description="Helical" evidence="7">
    <location>
        <begin position="514"/>
        <end position="536"/>
    </location>
</feature>
<dbReference type="AlphaFoldDB" id="A0A1Q9ENX1"/>
<feature type="transmembrane region" description="Helical" evidence="7">
    <location>
        <begin position="471"/>
        <end position="493"/>
    </location>
</feature>